<reference evidence="1 2" key="1">
    <citation type="submission" date="2017-07" db="EMBL/GenBank/DDBJ databases">
        <title>Brachybacterium sp. VR2415.</title>
        <authorList>
            <person name="Tak E.J."/>
            <person name="Bae J.-W."/>
        </authorList>
    </citation>
    <scope>NUCLEOTIDE SEQUENCE [LARGE SCALE GENOMIC DNA]</scope>
    <source>
        <strain evidence="1 2">VR2415</strain>
        <plasmid evidence="2">unnamed1 sequence</plasmid>
    </source>
</reference>
<gene>
    <name evidence="1" type="ORF">CFK39_15690</name>
</gene>
<keyword evidence="2" id="KW-1185">Reference proteome</keyword>
<dbReference type="RefSeq" id="WP_089066516.1">
    <property type="nucleotide sequence ID" value="NZ_CP022317.1"/>
</dbReference>
<proteinExistence type="predicted"/>
<dbReference type="EMBL" id="CP022317">
    <property type="protein sequence ID" value="ASK67285.1"/>
    <property type="molecule type" value="Genomic_DNA"/>
</dbReference>
<protein>
    <submittedName>
        <fullName evidence="1">Uncharacterized protein</fullName>
    </submittedName>
</protein>
<evidence type="ECO:0000313" key="1">
    <source>
        <dbReference type="EMBL" id="ASK67285.1"/>
    </source>
</evidence>
<dbReference type="AlphaFoldDB" id="A0A220UGS1"/>
<organism evidence="1 2">
    <name type="scientific">Brachybacterium avium</name>
    <dbReference type="NCBI Taxonomy" id="2017485"/>
    <lineage>
        <taxon>Bacteria</taxon>
        <taxon>Bacillati</taxon>
        <taxon>Actinomycetota</taxon>
        <taxon>Actinomycetes</taxon>
        <taxon>Micrococcales</taxon>
        <taxon>Dermabacteraceae</taxon>
        <taxon>Brachybacterium</taxon>
    </lineage>
</organism>
<accession>A0A220UGS1</accession>
<keyword evidence="1" id="KW-0614">Plasmid</keyword>
<evidence type="ECO:0000313" key="2">
    <source>
        <dbReference type="Proteomes" id="UP000198398"/>
    </source>
</evidence>
<dbReference type="Proteomes" id="UP000198398">
    <property type="component" value="Plasmid unnamed1"/>
</dbReference>
<dbReference type="KEGG" id="brv:CFK39_15690"/>
<sequence length="264" mass="29771">METTQPTIESINAGLLANLDAMREQPLTAPVGSATTVRELFAVLEHRGDYDATDHALHTLIARADTDPQARQLLLYAMRPGLSSLAWNHHLFTWFTNNNRADAFCTVIDVFYDALENPWIRRKTTRVAARLLGQVRTQLDAMDADWMTQQPADWRKQQTETDEIPSVVELEARLTRPATAHESQIDLLESLAWARDREIITLDEARFLLAIYSPDTGIDLDSLDLGDLTPAAVRKRASRLSQRIARAVTESTDRQLELGPRELS</sequence>
<geneLocation type="plasmid" evidence="2">
    <name>unnamed1 sequence</name>
</geneLocation>
<dbReference type="OrthoDB" id="9818463at2"/>
<name>A0A220UGS1_9MICO</name>